<dbReference type="Proteomes" id="UP000049983">
    <property type="component" value="Unassembled WGS sequence"/>
</dbReference>
<dbReference type="GO" id="GO:0003677">
    <property type="term" value="F:DNA binding"/>
    <property type="evidence" value="ECO:0007669"/>
    <property type="project" value="UniProtKB-KW"/>
</dbReference>
<evidence type="ECO:0000256" key="3">
    <source>
        <dbReference type="ARBA" id="ARBA00023125"/>
    </source>
</evidence>
<keyword evidence="4" id="KW-0804">Transcription</keyword>
<dbReference type="InterPro" id="IPR037171">
    <property type="entry name" value="NagB/RpiA_transferase-like"/>
</dbReference>
<feature type="domain" description="Sugar-binding" evidence="5">
    <location>
        <begin position="72"/>
        <end position="326"/>
    </location>
</feature>
<keyword evidence="7" id="KW-1185">Reference proteome</keyword>
<dbReference type="InterPro" id="IPR051054">
    <property type="entry name" value="SorC_transcr_regulators"/>
</dbReference>
<protein>
    <submittedName>
        <fullName evidence="6">Sor operon activator</fullName>
    </submittedName>
</protein>
<name>A0A0M6Z6J3_9HYPH</name>
<comment type="similarity">
    <text evidence="1">Belongs to the SorC transcriptional regulatory family.</text>
</comment>
<sequence length="329" mass="35512">MSDKQIDGSDAENVRFVEDTTAWATWLYYAESRTQAEVAKALGVSRASVANYLADARRRGLVTISLAPDLLEQANLSQRLAARFGLKGAFIAPHVSEEDGDPTLLRKRLGIAGAQILLSRLRKDMTLGVAWGRTMLELANALPERSQESLRVVQVSGSSLGDDASSPEACTLFIANRLGARCHNFHAPAVVTTPELRTALLQEPSLKRHFERVHSCSTVVFGVGELNDETRWADGNNLIQPSAEDYMKAGAAGIVIGRFIDAQGDALEGALSGLQIGMELQDLKAVPERICVAGGDEKLDALHACLTGGYVTDLVTDKATADRLLREDK</sequence>
<dbReference type="GeneID" id="97669731"/>
<dbReference type="GO" id="GO:0030246">
    <property type="term" value="F:carbohydrate binding"/>
    <property type="evidence" value="ECO:0007669"/>
    <property type="project" value="InterPro"/>
</dbReference>
<dbReference type="Gene3D" id="1.10.10.10">
    <property type="entry name" value="Winged helix-like DNA-binding domain superfamily/Winged helix DNA-binding domain"/>
    <property type="match status" value="1"/>
</dbReference>
<dbReference type="EMBL" id="CXWC01000010">
    <property type="protein sequence ID" value="CTQ70033.1"/>
    <property type="molecule type" value="Genomic_DNA"/>
</dbReference>
<dbReference type="InterPro" id="IPR036388">
    <property type="entry name" value="WH-like_DNA-bd_sf"/>
</dbReference>
<organism evidence="6 7">
    <name type="scientific">Roseibium album</name>
    <dbReference type="NCBI Taxonomy" id="311410"/>
    <lineage>
        <taxon>Bacteria</taxon>
        <taxon>Pseudomonadati</taxon>
        <taxon>Pseudomonadota</taxon>
        <taxon>Alphaproteobacteria</taxon>
        <taxon>Hyphomicrobiales</taxon>
        <taxon>Stappiaceae</taxon>
        <taxon>Roseibium</taxon>
    </lineage>
</organism>
<proteinExistence type="inferred from homology"/>
<evidence type="ECO:0000313" key="6">
    <source>
        <dbReference type="EMBL" id="CTQ70033.1"/>
    </source>
</evidence>
<dbReference type="InterPro" id="IPR007324">
    <property type="entry name" value="Sugar-bd_dom_put"/>
</dbReference>
<dbReference type="OrthoDB" id="9808171at2"/>
<accession>A0A0M6Z6J3</accession>
<dbReference type="AlphaFoldDB" id="A0A0M6Z6J3"/>
<evidence type="ECO:0000259" key="5">
    <source>
        <dbReference type="Pfam" id="PF04198"/>
    </source>
</evidence>
<dbReference type="RefSeq" id="WP_055404230.1">
    <property type="nucleotide sequence ID" value="NZ_CANKXR010000010.1"/>
</dbReference>
<gene>
    <name evidence="6" type="primary">sorC</name>
    <name evidence="6" type="ORF">LA5096_02341</name>
</gene>
<evidence type="ECO:0000313" key="7">
    <source>
        <dbReference type="Proteomes" id="UP000049983"/>
    </source>
</evidence>
<dbReference type="Gene3D" id="3.40.50.1360">
    <property type="match status" value="1"/>
</dbReference>
<reference evidence="7" key="1">
    <citation type="submission" date="2015-07" db="EMBL/GenBank/DDBJ databases">
        <authorList>
            <person name="Rodrigo-Torres Lidia"/>
            <person name="Arahal R.David."/>
        </authorList>
    </citation>
    <scope>NUCLEOTIDE SEQUENCE [LARGE SCALE GENOMIC DNA]</scope>
    <source>
        <strain evidence="7">CECT 5096</strain>
    </source>
</reference>
<keyword evidence="2" id="KW-0805">Transcription regulation</keyword>
<evidence type="ECO:0000256" key="1">
    <source>
        <dbReference type="ARBA" id="ARBA00010466"/>
    </source>
</evidence>
<keyword evidence="3" id="KW-0238">DNA-binding</keyword>
<dbReference type="Pfam" id="PF04198">
    <property type="entry name" value="Sugar-bind"/>
    <property type="match status" value="1"/>
</dbReference>
<dbReference type="PANTHER" id="PTHR34294:SF1">
    <property type="entry name" value="TRANSCRIPTIONAL REGULATOR LSRR"/>
    <property type="match status" value="1"/>
</dbReference>
<evidence type="ECO:0000256" key="4">
    <source>
        <dbReference type="ARBA" id="ARBA00023163"/>
    </source>
</evidence>
<dbReference type="STRING" id="311410.LA5095_01086"/>
<evidence type="ECO:0000256" key="2">
    <source>
        <dbReference type="ARBA" id="ARBA00023015"/>
    </source>
</evidence>
<dbReference type="PANTHER" id="PTHR34294">
    <property type="entry name" value="TRANSCRIPTIONAL REGULATOR-RELATED"/>
    <property type="match status" value="1"/>
</dbReference>
<dbReference type="SUPFAM" id="SSF100950">
    <property type="entry name" value="NagB/RpiA/CoA transferase-like"/>
    <property type="match status" value="1"/>
</dbReference>